<accession>A0A3A8FXU4</accession>
<dbReference type="AlphaFoldDB" id="A0A3A8FXU4"/>
<feature type="signal peptide" evidence="1">
    <location>
        <begin position="1"/>
        <end position="20"/>
    </location>
</feature>
<dbReference type="Proteomes" id="UP000281084">
    <property type="component" value="Unassembled WGS sequence"/>
</dbReference>
<proteinExistence type="predicted"/>
<gene>
    <name evidence="2" type="ORF">D7V64_10915</name>
</gene>
<dbReference type="RefSeq" id="WP_120367722.1">
    <property type="nucleotide sequence ID" value="NZ_RAXZ01000014.1"/>
</dbReference>
<comment type="caution">
    <text evidence="2">The sequence shown here is derived from an EMBL/GenBank/DDBJ whole genome shotgun (WGS) entry which is preliminary data.</text>
</comment>
<organism evidence="2 3">
    <name type="scientific">Acinetobacter cumulans</name>
    <dbReference type="NCBI Taxonomy" id="2136182"/>
    <lineage>
        <taxon>Bacteria</taxon>
        <taxon>Pseudomonadati</taxon>
        <taxon>Pseudomonadota</taxon>
        <taxon>Gammaproteobacteria</taxon>
        <taxon>Moraxellales</taxon>
        <taxon>Moraxellaceae</taxon>
        <taxon>Acinetobacter</taxon>
    </lineage>
</organism>
<keyword evidence="1" id="KW-0732">Signal</keyword>
<name>A0A3A8FXU4_9GAMM</name>
<reference evidence="2 3" key="1">
    <citation type="submission" date="2018-09" db="EMBL/GenBank/DDBJ databases">
        <title>The draft genome of Acinetobacter spp. strains.</title>
        <authorList>
            <person name="Qin J."/>
            <person name="Feng Y."/>
            <person name="Zong Z."/>
        </authorList>
    </citation>
    <scope>NUCLEOTIDE SEQUENCE [LARGE SCALE GENOMIC DNA]</scope>
    <source>
        <strain evidence="2 3">WCHAc060002</strain>
    </source>
</reference>
<protein>
    <submittedName>
        <fullName evidence="2">Uncharacterized protein</fullName>
    </submittedName>
</protein>
<evidence type="ECO:0000256" key="1">
    <source>
        <dbReference type="SAM" id="SignalP"/>
    </source>
</evidence>
<evidence type="ECO:0000313" key="2">
    <source>
        <dbReference type="EMBL" id="RKG51697.1"/>
    </source>
</evidence>
<feature type="chain" id="PRO_5017352746" evidence="1">
    <location>
        <begin position="21"/>
        <end position="130"/>
    </location>
</feature>
<dbReference type="EMBL" id="RAXZ01000014">
    <property type="protein sequence ID" value="RKG51697.1"/>
    <property type="molecule type" value="Genomic_DNA"/>
</dbReference>
<evidence type="ECO:0000313" key="3">
    <source>
        <dbReference type="Proteomes" id="UP000281084"/>
    </source>
</evidence>
<sequence>MIKRSIFIGLVVCLSFESMAAYSSPTMMSLDNDALSMVIGQGVSNMSTEDPYGLNLDVIRHQIQQFFAPASAQAAAEATTFGKLFQVNEKGELWLSVQRNVVSIGTIECEMNFDGMKSLGNQLASEIKFY</sequence>